<feature type="transmembrane region" description="Helical" evidence="1">
    <location>
        <begin position="257"/>
        <end position="276"/>
    </location>
</feature>
<feature type="transmembrane region" description="Helical" evidence="1">
    <location>
        <begin position="83"/>
        <end position="104"/>
    </location>
</feature>
<keyword evidence="1" id="KW-0812">Transmembrane</keyword>
<feature type="transmembrane region" description="Helical" evidence="1">
    <location>
        <begin position="111"/>
        <end position="130"/>
    </location>
</feature>
<protein>
    <submittedName>
        <fullName evidence="2">Uncharacterized protein</fullName>
    </submittedName>
</protein>
<feature type="transmembrane region" description="Helical" evidence="1">
    <location>
        <begin position="327"/>
        <end position="346"/>
    </location>
</feature>
<keyword evidence="1" id="KW-0472">Membrane</keyword>
<sequence>MFETKKTWLWVGAAALWCLVLAAALSSNRILSLSVDSSYHLQVMEVVRHAFIIPLQGHEWMAEMAYYPKLSHRLAGLFATLGWQHLSALLMAGVLSAAVVWVCLFEHARRVSLTFLALGLVFTLINIKITRGAFGGELIDNFFFPQIVGEAVNLIALTIAVVLLGRSRRDFVLFAVAAVAFCGCFHLVPTLQLAGALMAMLGVTWLREVLRTRKFEPIGLAGLIAIPAAIVLNPFFSKMKFIAGNNGSVNLGVDLSLEALAGFSALLVALSAWVLLTHLLRPADDPEHEAADTSALMFAALGAACGAAMLAQYAVLKLTGDGSVYAVLKHSFGVFSMLAFVVPLWGLTVLGLRGVSAEEMLADRRLQAGVALAVVAQTVVMLALFLRPSVMDVPRVNAIMEDIRQVRVTRGLHGDAAMFSAEFPTPIVTYMGTIAMLQSAHGANVISLIEDGRPDRAGDVPYIVTLAGDAFDKPSCRSGAPIGLVVVVAGPCLEPPSLRFKQGASGVPYLREGWSAPELGGVWADGKRSTVEIPIADWQRSLTSPVLEVAAFAFLPMPDSKRTVIVSVPGGAQERFVFDRQKAVNHGFVVPLSPEALKGPTLLVTIESPDAATPKSLGLGEDTRMLGAGLEVMRIVGAGQP</sequence>
<organism evidence="2 3">
    <name type="scientific">Caulobacter vibrioides</name>
    <name type="common">Caulobacter crescentus</name>
    <dbReference type="NCBI Taxonomy" id="155892"/>
    <lineage>
        <taxon>Bacteria</taxon>
        <taxon>Pseudomonadati</taxon>
        <taxon>Pseudomonadota</taxon>
        <taxon>Alphaproteobacteria</taxon>
        <taxon>Caulobacterales</taxon>
        <taxon>Caulobacteraceae</taxon>
        <taxon>Caulobacter</taxon>
    </lineage>
</organism>
<evidence type="ECO:0000313" key="2">
    <source>
        <dbReference type="EMBL" id="OYX01512.1"/>
    </source>
</evidence>
<dbReference type="AlphaFoldDB" id="A0A258D2F4"/>
<feature type="transmembrane region" description="Helical" evidence="1">
    <location>
        <begin position="171"/>
        <end position="198"/>
    </location>
</feature>
<feature type="transmembrane region" description="Helical" evidence="1">
    <location>
        <begin position="142"/>
        <end position="164"/>
    </location>
</feature>
<feature type="transmembrane region" description="Helical" evidence="1">
    <location>
        <begin position="366"/>
        <end position="386"/>
    </location>
</feature>
<keyword evidence="1" id="KW-1133">Transmembrane helix</keyword>
<gene>
    <name evidence="2" type="ORF">B7Z12_14060</name>
</gene>
<reference evidence="2 3" key="1">
    <citation type="submission" date="2017-03" db="EMBL/GenBank/DDBJ databases">
        <title>Lifting the veil on microbial sulfur biogeochemistry in mining wastewaters.</title>
        <authorList>
            <person name="Kantor R.S."/>
            <person name="Colenbrander Nelson T."/>
            <person name="Marshall S."/>
            <person name="Bennett D."/>
            <person name="Apte S."/>
            <person name="Camacho D."/>
            <person name="Thomas B.C."/>
            <person name="Warren L.A."/>
            <person name="Banfield J.F."/>
        </authorList>
    </citation>
    <scope>NUCLEOTIDE SEQUENCE [LARGE SCALE GENOMIC DNA]</scope>
    <source>
        <strain evidence="2">32-67-7</strain>
    </source>
</reference>
<accession>A0A258D2F4</accession>
<comment type="caution">
    <text evidence="2">The sequence shown here is derived from an EMBL/GenBank/DDBJ whole genome shotgun (WGS) entry which is preliminary data.</text>
</comment>
<dbReference type="Proteomes" id="UP000215616">
    <property type="component" value="Unassembled WGS sequence"/>
</dbReference>
<name>A0A258D2F4_CAUVI</name>
<evidence type="ECO:0000256" key="1">
    <source>
        <dbReference type="SAM" id="Phobius"/>
    </source>
</evidence>
<dbReference type="EMBL" id="NCDQ01000240">
    <property type="protein sequence ID" value="OYX01512.1"/>
    <property type="molecule type" value="Genomic_DNA"/>
</dbReference>
<evidence type="ECO:0000313" key="3">
    <source>
        <dbReference type="Proteomes" id="UP000215616"/>
    </source>
</evidence>
<feature type="transmembrane region" description="Helical" evidence="1">
    <location>
        <begin position="296"/>
        <end position="315"/>
    </location>
</feature>
<feature type="transmembrane region" description="Helical" evidence="1">
    <location>
        <begin position="218"/>
        <end position="236"/>
    </location>
</feature>
<proteinExistence type="predicted"/>